<dbReference type="InterPro" id="IPR005027">
    <property type="entry name" value="Glyco_trans_43"/>
</dbReference>
<keyword evidence="4 13" id="KW-0808">Transferase</keyword>
<evidence type="ECO:0000256" key="5">
    <source>
        <dbReference type="ARBA" id="ARBA00022692"/>
    </source>
</evidence>
<keyword evidence="6 13" id="KW-0735">Signal-anchor</keyword>
<evidence type="ECO:0000256" key="12">
    <source>
        <dbReference type="PIRSR" id="PIRSR605027-4"/>
    </source>
</evidence>
<dbReference type="GO" id="GO:0042285">
    <property type="term" value="F:xylosyltransferase activity"/>
    <property type="evidence" value="ECO:0007669"/>
    <property type="project" value="TreeGrafter"/>
</dbReference>
<gene>
    <name evidence="15" type="ORF">H6P81_000615</name>
</gene>
<dbReference type="SUPFAM" id="SSF53448">
    <property type="entry name" value="Nucleotide-diphospho-sugar transferases"/>
    <property type="match status" value="1"/>
</dbReference>
<evidence type="ECO:0000256" key="9">
    <source>
        <dbReference type="ARBA" id="ARBA00023136"/>
    </source>
</evidence>
<dbReference type="FunFam" id="3.90.550.10:FF:000064">
    <property type="entry name" value="Glycosyltransferases"/>
    <property type="match status" value="1"/>
</dbReference>
<evidence type="ECO:0000256" key="3">
    <source>
        <dbReference type="ARBA" id="ARBA00022676"/>
    </source>
</evidence>
<dbReference type="GO" id="GO:0071555">
    <property type="term" value="P:cell wall organization"/>
    <property type="evidence" value="ECO:0007669"/>
    <property type="project" value="UniProtKB-KW"/>
</dbReference>
<dbReference type="Proteomes" id="UP000825729">
    <property type="component" value="Unassembled WGS sequence"/>
</dbReference>
<comment type="function">
    <text evidence="13">Involved in the synthesis of glucuronoxylan hemicellulose in secondary cell walls.</text>
</comment>
<organism evidence="15 16">
    <name type="scientific">Aristolochia fimbriata</name>
    <name type="common">White veined hardy Dutchman's pipe vine</name>
    <dbReference type="NCBI Taxonomy" id="158543"/>
    <lineage>
        <taxon>Eukaryota</taxon>
        <taxon>Viridiplantae</taxon>
        <taxon>Streptophyta</taxon>
        <taxon>Embryophyta</taxon>
        <taxon>Tracheophyta</taxon>
        <taxon>Spermatophyta</taxon>
        <taxon>Magnoliopsida</taxon>
        <taxon>Magnoliidae</taxon>
        <taxon>Piperales</taxon>
        <taxon>Aristolochiaceae</taxon>
        <taxon>Aristolochia</taxon>
    </lineage>
</organism>
<keyword evidence="5 13" id="KW-0812">Transmembrane</keyword>
<accession>A0AAV7F8L7</accession>
<sequence>MASFRRNMLTTQRDSGTSNGEQAPVSSSSHKSSYMQNHSSSTLLAMLDFVSLLNKIRAPTNNMCSPRASRPLEKSKPKGQLWRRSFFHFLICFMIGIFVGMTPFASLDHSVNLGSKHHAFSFEEDPSSSHLQQQEKLTRSIGFQANVSTNTAMENIGVVTRLEQISRNETSDDAISSRRDDDFIMSFPVQESDLGSQKLLIIITPTQSRPFQAYYLNRLAYTLKLVSPPLLWIVVEMSSQSAETAEILRKTGVMYRHLVCDANLTNIRYRGVHQRNVALSHIEKHQLDGIVYFAADHNMYTLDLFEQMRTIRRFGTWPVALLTDSKNKVILEGPVCNNSQVIGWQTNPRNSRIRRFHIDMSGFAFNSTILWDPRRWHRPTPEPVRQLDKVRESLQGSSFIEQIVEDESQMEGLPENCSRVMVWHFQMETSPLLYPRGWWTQKNLEVVVPLS</sequence>
<reference evidence="15 16" key="1">
    <citation type="submission" date="2021-07" db="EMBL/GenBank/DDBJ databases">
        <title>The Aristolochia fimbriata genome: insights into angiosperm evolution, floral development and chemical biosynthesis.</title>
        <authorList>
            <person name="Jiao Y."/>
        </authorList>
    </citation>
    <scope>NUCLEOTIDE SEQUENCE [LARGE SCALE GENOMIC DNA]</scope>
    <source>
        <strain evidence="15">IBCAS-2021</strain>
        <tissue evidence="15">Leaf</tissue>
    </source>
</reference>
<keyword evidence="11 13" id="KW-0961">Cell wall biogenesis/degradation</keyword>
<dbReference type="PANTHER" id="PTHR10896">
    <property type="entry name" value="GALACTOSYLGALACTOSYLXYLOSYLPROTEIN 3-BETA-GLUCURONOSYLTRANSFERASE BETA-1,3-GLUCURONYLTRANSFERASE"/>
    <property type="match status" value="1"/>
</dbReference>
<protein>
    <recommendedName>
        <fullName evidence="13">Glycosyltransferases</fullName>
        <ecNumber evidence="13">2.4.-.-</ecNumber>
    </recommendedName>
</protein>
<evidence type="ECO:0000256" key="6">
    <source>
        <dbReference type="ARBA" id="ARBA00022968"/>
    </source>
</evidence>
<keyword evidence="9 13" id="KW-0472">Membrane</keyword>
<keyword evidence="8 13" id="KW-0333">Golgi apparatus</keyword>
<dbReference type="GO" id="GO:0000139">
    <property type="term" value="C:Golgi membrane"/>
    <property type="evidence" value="ECO:0007669"/>
    <property type="project" value="UniProtKB-SubCell"/>
</dbReference>
<evidence type="ECO:0000256" key="11">
    <source>
        <dbReference type="ARBA" id="ARBA00023316"/>
    </source>
</evidence>
<evidence type="ECO:0000256" key="14">
    <source>
        <dbReference type="SAM" id="MobiDB-lite"/>
    </source>
</evidence>
<evidence type="ECO:0000256" key="10">
    <source>
        <dbReference type="ARBA" id="ARBA00023180"/>
    </source>
</evidence>
<keyword evidence="16" id="KW-1185">Reference proteome</keyword>
<dbReference type="AlphaFoldDB" id="A0AAV7F8L7"/>
<evidence type="ECO:0000256" key="2">
    <source>
        <dbReference type="ARBA" id="ARBA00007706"/>
    </source>
</evidence>
<dbReference type="GO" id="GO:0009834">
    <property type="term" value="P:plant-type secondary cell wall biogenesis"/>
    <property type="evidence" value="ECO:0007669"/>
    <property type="project" value="TreeGrafter"/>
</dbReference>
<feature type="region of interest" description="Disordered" evidence="14">
    <location>
        <begin position="1"/>
        <end position="34"/>
    </location>
</feature>
<keyword evidence="10" id="KW-0325">Glycoprotein</keyword>
<comment type="similarity">
    <text evidence="2 13">Belongs to the glycosyltransferase 43 family.</text>
</comment>
<evidence type="ECO:0000256" key="13">
    <source>
        <dbReference type="RuleBase" id="RU363127"/>
    </source>
</evidence>
<dbReference type="Pfam" id="PF03360">
    <property type="entry name" value="Glyco_transf_43"/>
    <property type="match status" value="1"/>
</dbReference>
<feature type="site" description="Interaction with galactose moiety of substrate glycoprotein" evidence="12">
    <location>
        <position position="332"/>
    </location>
</feature>
<dbReference type="EC" id="2.4.-.-" evidence="13"/>
<keyword evidence="3" id="KW-0328">Glycosyltransferase</keyword>
<evidence type="ECO:0000313" key="15">
    <source>
        <dbReference type="EMBL" id="KAG9456107.1"/>
    </source>
</evidence>
<dbReference type="InterPro" id="IPR029044">
    <property type="entry name" value="Nucleotide-diphossugar_trans"/>
</dbReference>
<name>A0AAV7F8L7_ARIFI</name>
<evidence type="ECO:0000313" key="16">
    <source>
        <dbReference type="Proteomes" id="UP000825729"/>
    </source>
</evidence>
<dbReference type="GO" id="GO:0010417">
    <property type="term" value="P:glucuronoxylan biosynthetic process"/>
    <property type="evidence" value="ECO:0007669"/>
    <property type="project" value="TreeGrafter"/>
</dbReference>
<evidence type="ECO:0000256" key="7">
    <source>
        <dbReference type="ARBA" id="ARBA00022989"/>
    </source>
</evidence>
<comment type="caution">
    <text evidence="15">The sequence shown here is derived from an EMBL/GenBank/DDBJ whole genome shotgun (WGS) entry which is preliminary data.</text>
</comment>
<proteinExistence type="inferred from homology"/>
<dbReference type="PANTHER" id="PTHR10896:SF20">
    <property type="entry name" value="BETA-1,4-XYLOSYLTRANSFERASE IRX9L-RELATED"/>
    <property type="match status" value="1"/>
</dbReference>
<evidence type="ECO:0000256" key="1">
    <source>
        <dbReference type="ARBA" id="ARBA00004323"/>
    </source>
</evidence>
<evidence type="ECO:0000256" key="4">
    <source>
        <dbReference type="ARBA" id="ARBA00022679"/>
    </source>
</evidence>
<feature type="transmembrane region" description="Helical" evidence="13">
    <location>
        <begin position="86"/>
        <end position="107"/>
    </location>
</feature>
<dbReference type="Gene3D" id="3.90.550.10">
    <property type="entry name" value="Spore Coat Polysaccharide Biosynthesis Protein SpsA, Chain A"/>
    <property type="match status" value="1"/>
</dbReference>
<keyword evidence="7 13" id="KW-1133">Transmembrane helix</keyword>
<dbReference type="CDD" id="cd00218">
    <property type="entry name" value="GlcAT-I"/>
    <property type="match status" value="1"/>
</dbReference>
<feature type="compositionally biased region" description="Polar residues" evidence="14">
    <location>
        <begin position="8"/>
        <end position="34"/>
    </location>
</feature>
<evidence type="ECO:0000256" key="8">
    <source>
        <dbReference type="ARBA" id="ARBA00023034"/>
    </source>
</evidence>
<dbReference type="GO" id="GO:0015018">
    <property type="term" value="F:galactosylgalactosylxylosylprotein 3-beta-glucuronosyltransferase activity"/>
    <property type="evidence" value="ECO:0007669"/>
    <property type="project" value="InterPro"/>
</dbReference>
<comment type="subcellular location">
    <subcellularLocation>
        <location evidence="1 13">Golgi apparatus membrane</location>
        <topology evidence="1 13">Single-pass type II membrane protein</topology>
    </subcellularLocation>
</comment>
<dbReference type="EMBL" id="JAINDJ010000002">
    <property type="protein sequence ID" value="KAG9456107.1"/>
    <property type="molecule type" value="Genomic_DNA"/>
</dbReference>